<dbReference type="AlphaFoldDB" id="A0A8W7PFQ5"/>
<evidence type="ECO:0000313" key="1">
    <source>
        <dbReference type="EnsemblMetazoa" id="ACOM031000-PA.1"/>
    </source>
</evidence>
<sequence>MDGKWDGKLPEGNSAAAAELIAAIRWMDWTWGGWETLSTANGGTAAKPQQIAVRSHQLLKAGPLQPIHLAHLQRHHTDRPLCISPEQRNGTKVGPIDQMAQLHTVPRVDGGRTHRQKEHRISRTARRQYRIILQVQLEPQLIGNVLQHVRRQIVEHVRPQGIDLVQYLVVLGFACVRRNDGADQEQQDVGGPDPATEQEQRLGPLVQEVPGDGQGVSTLHTDLERDHQRTQIAIGDGHVVLHIVQQCRHELGTDGHLRQVLLEVCSKVAERWQPVSVRDRVVVGITLLIVTPQHIDQEVGLERIIPQQGQGGPVQHVQRVHDGLKQPDLLFRKPKQTPCDDCKVPVDRPEAPNAEQVQVDHQAKVDRDRILVEGTHQLIQQQYVRYEQQHPVDHVPPAHSIAYDSGRFQHHLALANVPGDQLQGKLHPQHRTQHAVKELNPAEDAVGKVRRERKRKGKCDEMQRQYEVHDHLPALAEAAERVHNEGRQFAHESLIFGRNFRPTAIVDARFGMIRRDEQQGAQVAK</sequence>
<proteinExistence type="predicted"/>
<organism evidence="1">
    <name type="scientific">Anopheles coluzzii</name>
    <name type="common">African malaria mosquito</name>
    <dbReference type="NCBI Taxonomy" id="1518534"/>
    <lineage>
        <taxon>Eukaryota</taxon>
        <taxon>Metazoa</taxon>
        <taxon>Ecdysozoa</taxon>
        <taxon>Arthropoda</taxon>
        <taxon>Hexapoda</taxon>
        <taxon>Insecta</taxon>
        <taxon>Pterygota</taxon>
        <taxon>Neoptera</taxon>
        <taxon>Endopterygota</taxon>
        <taxon>Diptera</taxon>
        <taxon>Nematocera</taxon>
        <taxon>Culicoidea</taxon>
        <taxon>Culicidae</taxon>
        <taxon>Anophelinae</taxon>
        <taxon>Anopheles</taxon>
    </lineage>
</organism>
<accession>A0A8W7PFQ5</accession>
<dbReference type="Proteomes" id="UP000075882">
    <property type="component" value="Unassembled WGS sequence"/>
</dbReference>
<dbReference type="EnsemblMetazoa" id="ACOM031000-RA">
    <property type="protein sequence ID" value="ACOM031000-PA.1"/>
    <property type="gene ID" value="ACOM031000"/>
</dbReference>
<protein>
    <submittedName>
        <fullName evidence="1">Uncharacterized protein</fullName>
    </submittedName>
</protein>
<reference evidence="1" key="1">
    <citation type="submission" date="2022-08" db="UniProtKB">
        <authorList>
            <consortium name="EnsemblMetazoa"/>
        </authorList>
    </citation>
    <scope>IDENTIFICATION</scope>
</reference>
<name>A0A8W7PFQ5_ANOCL</name>